<name>A0A6J4JHG6_9PROT</name>
<proteinExistence type="predicted"/>
<feature type="compositionally biased region" description="Low complexity" evidence="1">
    <location>
        <begin position="84"/>
        <end position="95"/>
    </location>
</feature>
<feature type="region of interest" description="Disordered" evidence="1">
    <location>
        <begin position="66"/>
        <end position="95"/>
    </location>
</feature>
<protein>
    <submittedName>
        <fullName evidence="2">Uncharacterized protein</fullName>
    </submittedName>
</protein>
<dbReference type="EMBL" id="CADCTL010000264">
    <property type="protein sequence ID" value="CAA9279235.1"/>
    <property type="molecule type" value="Genomic_DNA"/>
</dbReference>
<evidence type="ECO:0000256" key="1">
    <source>
        <dbReference type="SAM" id="MobiDB-lite"/>
    </source>
</evidence>
<dbReference type="AlphaFoldDB" id="A0A6J4JHG6"/>
<feature type="compositionally biased region" description="Low complexity" evidence="1">
    <location>
        <begin position="27"/>
        <end position="48"/>
    </location>
</feature>
<feature type="non-terminal residue" evidence="2">
    <location>
        <position position="95"/>
    </location>
</feature>
<reference evidence="2" key="1">
    <citation type="submission" date="2020-02" db="EMBL/GenBank/DDBJ databases">
        <authorList>
            <person name="Meier V. D."/>
        </authorList>
    </citation>
    <scope>NUCLEOTIDE SEQUENCE</scope>
    <source>
        <strain evidence="2">AVDCRST_MAG04</strain>
    </source>
</reference>
<feature type="non-terminal residue" evidence="2">
    <location>
        <position position="1"/>
    </location>
</feature>
<sequence>CAPFRPCCWPGLSASAACSWRRRRPRPTAVGAAGTTTGTTPRHRPPTTVRRPIMVRPEATMVRRVATTGRDQGITARRPWCTGPRRPSTTARPAP</sequence>
<organism evidence="2">
    <name type="scientific">uncultured Acetobacteraceae bacterium</name>
    <dbReference type="NCBI Taxonomy" id="169975"/>
    <lineage>
        <taxon>Bacteria</taxon>
        <taxon>Pseudomonadati</taxon>
        <taxon>Pseudomonadota</taxon>
        <taxon>Alphaproteobacteria</taxon>
        <taxon>Acetobacterales</taxon>
        <taxon>Acetobacteraceae</taxon>
        <taxon>environmental samples</taxon>
    </lineage>
</organism>
<evidence type="ECO:0000313" key="2">
    <source>
        <dbReference type="EMBL" id="CAA9279235.1"/>
    </source>
</evidence>
<feature type="region of interest" description="Disordered" evidence="1">
    <location>
        <begin position="21"/>
        <end position="48"/>
    </location>
</feature>
<accession>A0A6J4JHG6</accession>
<gene>
    <name evidence="2" type="ORF">AVDCRST_MAG04-3604</name>
</gene>